<evidence type="ECO:0000256" key="4">
    <source>
        <dbReference type="ARBA" id="ARBA00022840"/>
    </source>
</evidence>
<dbReference type="PANTHER" id="PTHR10457">
    <property type="entry name" value="MEVALONATE KINASE/GALACTOKINASE"/>
    <property type="match status" value="1"/>
</dbReference>
<dbReference type="PRINTS" id="PR00959">
    <property type="entry name" value="MEVGALKINASE"/>
</dbReference>
<dbReference type="PIRSF" id="PIRSF000530">
    <property type="entry name" value="Galactokinase"/>
    <property type="match status" value="1"/>
</dbReference>
<dbReference type="EMBL" id="QRVM01000017">
    <property type="protein sequence ID" value="RGS46982.1"/>
    <property type="molecule type" value="Genomic_DNA"/>
</dbReference>
<proteinExistence type="inferred from homology"/>
<evidence type="ECO:0000259" key="6">
    <source>
        <dbReference type="Pfam" id="PF10509"/>
    </source>
</evidence>
<name>A0A412J3N6_9FIRM</name>
<accession>A0A412J3N6</accession>
<dbReference type="SUPFAM" id="SSF55060">
    <property type="entry name" value="GHMP Kinase, C-terminal domain"/>
    <property type="match status" value="1"/>
</dbReference>
<dbReference type="Proteomes" id="UP000285274">
    <property type="component" value="Unassembled WGS sequence"/>
</dbReference>
<dbReference type="GO" id="GO:0005524">
    <property type="term" value="F:ATP binding"/>
    <property type="evidence" value="ECO:0007669"/>
    <property type="project" value="UniProtKB-KW"/>
</dbReference>
<keyword evidence="4" id="KW-0067">ATP-binding</keyword>
<dbReference type="PRINTS" id="PR00473">
    <property type="entry name" value="GALCTOKINASE"/>
</dbReference>
<dbReference type="InterPro" id="IPR006204">
    <property type="entry name" value="GHMP_kinase_N_dom"/>
</dbReference>
<comment type="similarity">
    <text evidence="1">Belongs to the GHMP kinase family. GalK subfamily.</text>
</comment>
<evidence type="ECO:0000256" key="3">
    <source>
        <dbReference type="ARBA" id="ARBA00022777"/>
    </source>
</evidence>
<dbReference type="SUPFAM" id="SSF54211">
    <property type="entry name" value="Ribosomal protein S5 domain 2-like"/>
    <property type="match status" value="1"/>
</dbReference>
<dbReference type="GO" id="GO:0006012">
    <property type="term" value="P:galactose metabolic process"/>
    <property type="evidence" value="ECO:0007669"/>
    <property type="project" value="InterPro"/>
</dbReference>
<evidence type="ECO:0000256" key="2">
    <source>
        <dbReference type="ARBA" id="ARBA00022741"/>
    </source>
</evidence>
<dbReference type="Gene3D" id="3.30.70.890">
    <property type="entry name" value="GHMP kinase, C-terminal domain"/>
    <property type="match status" value="1"/>
</dbReference>
<gene>
    <name evidence="7" type="ORF">DWX92_05065</name>
</gene>
<dbReference type="InterPro" id="IPR020568">
    <property type="entry name" value="Ribosomal_Su5_D2-typ_SF"/>
</dbReference>
<evidence type="ECO:0000313" key="8">
    <source>
        <dbReference type="Proteomes" id="UP000285274"/>
    </source>
</evidence>
<feature type="domain" description="GHMP kinase N-terminal" evidence="5">
    <location>
        <begin position="125"/>
        <end position="213"/>
    </location>
</feature>
<dbReference type="GO" id="GO:0005829">
    <property type="term" value="C:cytosol"/>
    <property type="evidence" value="ECO:0007669"/>
    <property type="project" value="TreeGrafter"/>
</dbReference>
<dbReference type="InterPro" id="IPR006206">
    <property type="entry name" value="Mevalonate/galactokinase"/>
</dbReference>
<dbReference type="InterPro" id="IPR019539">
    <property type="entry name" value="GalKase_N"/>
</dbReference>
<feature type="domain" description="Galactokinase N-terminal" evidence="6">
    <location>
        <begin position="42"/>
        <end position="90"/>
    </location>
</feature>
<evidence type="ECO:0000256" key="1">
    <source>
        <dbReference type="ARBA" id="ARBA00006566"/>
    </source>
</evidence>
<dbReference type="Gene3D" id="3.30.230.10">
    <property type="match status" value="1"/>
</dbReference>
<sequence length="426" mass="47003">MKTTEIKEQVVSGKYDALIEDLYADPSLLQYQKQRYAAALDKYQTLFGDDEVSIYSAAGRSEISGNHTDHQHGCVLAGSINLDAIGIVSKQDHVIKVISDDFDIKPIDLNDLDKKEDELGTSEALIRGVVSKLKELGYNVGGFKAFITSDVLMGAGLSSSAAFESIIGTIIDGLYNDMKIDMVTIAKVGQYAENVYFGKPCGLMDQCACAVGGLISIDFKDTSNPIVNSVNVDFSKYDHSLCIVDTKGSHADLTDAYGAVPQEMKEVAHYFGKEVLREVDENEFYANIANLRTALNNDRAILRAIHFFNENRRVNTIVERLNKDDFEGFKTLIQESGNSSYKFLQNVYADFDYKNQAVSLGLAMSEMILKDHGVCRVHGGGFAGTIQAFVENSYVETYKEEIEKVFGKGSCHILKVRKLGGCKVID</sequence>
<dbReference type="InterPro" id="IPR036554">
    <property type="entry name" value="GHMP_kinase_C_sf"/>
</dbReference>
<organism evidence="7 8">
    <name type="scientific">Holdemanella biformis</name>
    <dbReference type="NCBI Taxonomy" id="1735"/>
    <lineage>
        <taxon>Bacteria</taxon>
        <taxon>Bacillati</taxon>
        <taxon>Bacillota</taxon>
        <taxon>Erysipelotrichia</taxon>
        <taxon>Erysipelotrichales</taxon>
        <taxon>Erysipelotrichaceae</taxon>
        <taxon>Holdemanella</taxon>
    </lineage>
</organism>
<keyword evidence="3 7" id="KW-0418">Kinase</keyword>
<evidence type="ECO:0000259" key="5">
    <source>
        <dbReference type="Pfam" id="PF00288"/>
    </source>
</evidence>
<comment type="caution">
    <text evidence="7">The sequence shown here is derived from an EMBL/GenBank/DDBJ whole genome shotgun (WGS) entry which is preliminary data.</text>
</comment>
<dbReference type="GO" id="GO:0004335">
    <property type="term" value="F:galactokinase activity"/>
    <property type="evidence" value="ECO:0007669"/>
    <property type="project" value="InterPro"/>
</dbReference>
<dbReference type="RefSeq" id="WP_118319866.1">
    <property type="nucleotide sequence ID" value="NZ_CALHUJ010000116.1"/>
</dbReference>
<evidence type="ECO:0000313" key="7">
    <source>
        <dbReference type="EMBL" id="RGS46982.1"/>
    </source>
</evidence>
<keyword evidence="3 7" id="KW-0808">Transferase</keyword>
<dbReference type="AlphaFoldDB" id="A0A412J3N6"/>
<keyword evidence="2" id="KW-0547">Nucleotide-binding</keyword>
<dbReference type="InterPro" id="IPR000705">
    <property type="entry name" value="Galactokinase"/>
</dbReference>
<dbReference type="Pfam" id="PF10509">
    <property type="entry name" value="GalKase_gal_bdg"/>
    <property type="match status" value="1"/>
</dbReference>
<dbReference type="Pfam" id="PF00288">
    <property type="entry name" value="GHMP_kinases_N"/>
    <property type="match status" value="1"/>
</dbReference>
<dbReference type="PANTHER" id="PTHR10457:SF7">
    <property type="entry name" value="GALACTOKINASE-RELATED"/>
    <property type="match status" value="1"/>
</dbReference>
<dbReference type="InterPro" id="IPR014721">
    <property type="entry name" value="Ribsml_uS5_D2-typ_fold_subgr"/>
</dbReference>
<protein>
    <submittedName>
        <fullName evidence="7">Galactokinase</fullName>
    </submittedName>
</protein>
<reference evidence="7 8" key="1">
    <citation type="submission" date="2018-08" db="EMBL/GenBank/DDBJ databases">
        <title>A genome reference for cultivated species of the human gut microbiota.</title>
        <authorList>
            <person name="Zou Y."/>
            <person name="Xue W."/>
            <person name="Luo G."/>
        </authorList>
    </citation>
    <scope>NUCLEOTIDE SEQUENCE [LARGE SCALE GENOMIC DNA]</scope>
    <source>
        <strain evidence="7 8">AF22-10AC</strain>
    </source>
</reference>